<dbReference type="InterPro" id="IPR005835">
    <property type="entry name" value="NTP_transferase_dom"/>
</dbReference>
<dbReference type="AlphaFoldDB" id="A0A7G9YXK1"/>
<accession>A0A7G9YXK1</accession>
<dbReference type="CDD" id="cd04181">
    <property type="entry name" value="NTP_transferase"/>
    <property type="match status" value="1"/>
</dbReference>
<evidence type="ECO:0000313" key="2">
    <source>
        <dbReference type="EMBL" id="QNO52735.1"/>
    </source>
</evidence>
<dbReference type="InterPro" id="IPR029044">
    <property type="entry name" value="Nucleotide-diphossugar_trans"/>
</dbReference>
<protein>
    <submittedName>
        <fullName evidence="2">Bifunctional protein GlmU</fullName>
    </submittedName>
</protein>
<sequence>MKTILLAGGYAKRLWPLTKDCPKSLLPIAGKPIIEYILDGMEHIGEIEEVFLSTNRKFETKFTEWLDNYRSSKEIRLAIEETQTEEDKLGSIGALNFLIAHHGLKEDLLIIGGDNLFDFDLKELIAFYRTKKKTVVLLYDMKDKERVRGKYGVLEIDSDLKIINSEEKPEEPKSTLISTACYIFTKEDLALIGDYLAAGNNPDAIGFFVSWLCKRSALYGLVHSGLWFDIGSFDDYKRANAVYGKKLKEQ</sequence>
<proteinExistence type="predicted"/>
<gene>
    <name evidence="2" type="primary">glmU</name>
    <name evidence="2" type="ORF">KDAIOKAM_00004</name>
</gene>
<dbReference type="PANTHER" id="PTHR42883">
    <property type="entry name" value="GLUCOSE-1-PHOSPHATE THYMIDYLTRANSFERASE"/>
    <property type="match status" value="1"/>
</dbReference>
<dbReference type="Pfam" id="PF00483">
    <property type="entry name" value="NTP_transferase"/>
    <property type="match status" value="1"/>
</dbReference>
<dbReference type="EMBL" id="MT631520">
    <property type="protein sequence ID" value="QNO52735.1"/>
    <property type="molecule type" value="Genomic_DNA"/>
</dbReference>
<reference evidence="2" key="1">
    <citation type="submission" date="2020-06" db="EMBL/GenBank/DDBJ databases">
        <title>Unique genomic features of the anaerobic methanotrophic archaea.</title>
        <authorList>
            <person name="Chadwick G.L."/>
            <person name="Skennerton C.T."/>
            <person name="Laso-Perez R."/>
            <person name="Leu A.O."/>
            <person name="Speth D.R."/>
            <person name="Yu H."/>
            <person name="Morgan-Lang C."/>
            <person name="Hatzenpichler R."/>
            <person name="Goudeau D."/>
            <person name="Malmstrom R."/>
            <person name="Brazelton W.J."/>
            <person name="Woyke T."/>
            <person name="Hallam S.J."/>
            <person name="Tyson G.W."/>
            <person name="Wegener G."/>
            <person name="Boetius A."/>
            <person name="Orphan V."/>
        </authorList>
    </citation>
    <scope>NUCLEOTIDE SEQUENCE</scope>
</reference>
<dbReference type="SUPFAM" id="SSF53448">
    <property type="entry name" value="Nucleotide-diphospho-sugar transferases"/>
    <property type="match status" value="1"/>
</dbReference>
<dbReference type="PANTHER" id="PTHR42883:SF2">
    <property type="entry name" value="THYMIDYLYLTRANSFERASE"/>
    <property type="match status" value="1"/>
</dbReference>
<evidence type="ECO:0000259" key="1">
    <source>
        <dbReference type="Pfam" id="PF00483"/>
    </source>
</evidence>
<dbReference type="Gene3D" id="3.90.550.10">
    <property type="entry name" value="Spore Coat Polysaccharide Biosynthesis Protein SpsA, Chain A"/>
    <property type="match status" value="1"/>
</dbReference>
<name>A0A7G9YXK1_9EURY</name>
<feature type="domain" description="Nucleotidyl transferase" evidence="1">
    <location>
        <begin position="2"/>
        <end position="243"/>
    </location>
</feature>
<organism evidence="2">
    <name type="scientific">Candidatus Methanophagaceae archaeon ANME-1 ERB6</name>
    <dbReference type="NCBI Taxonomy" id="2759912"/>
    <lineage>
        <taxon>Archaea</taxon>
        <taxon>Methanobacteriati</taxon>
        <taxon>Methanobacteriota</taxon>
        <taxon>Stenosarchaea group</taxon>
        <taxon>Methanomicrobia</taxon>
        <taxon>Candidatus Methanophagales</taxon>
        <taxon>Candidatus Methanophagaceae</taxon>
    </lineage>
</organism>